<evidence type="ECO:0000256" key="3">
    <source>
        <dbReference type="ARBA" id="ARBA00022603"/>
    </source>
</evidence>
<keyword evidence="4 7" id="KW-0808">Transferase</keyword>
<comment type="similarity">
    <text evidence="7">Belongs to the class I-like SAM-binding methyltransferase superfamily. rRNA adenine N(6)-methyltransferase family. RsmA subfamily.</text>
</comment>
<sequence length="264" mass="29524">MVHRARKRFGQNFLHDQRVLQRIADATGVGPGDHVIEIGPGRGALTEVLLDSGAHVTAIELDRDLPPILRARFFNRPEGQFTIVEGDALKTDLAALVPGDDPLHLVGNLPYNISTPLIFHLLQYHQRVRSMHFMLQKEVVDRLAAAPGTGDYGRLSVMVQYQCHVEPLFIVPPGAFTPQPKVDSAVVRLMPRPDRPLDGMDPKHLSTLVRLAFGQRRKTLRNNLKRHIDLDALEQAGIDGTLRPERLTVEDYLALARAVTEIHH</sequence>
<evidence type="ECO:0000259" key="9">
    <source>
        <dbReference type="SMART" id="SM00650"/>
    </source>
</evidence>
<feature type="binding site" evidence="7 8">
    <location>
        <position position="87"/>
    </location>
    <ligand>
        <name>S-adenosyl-L-methionine</name>
        <dbReference type="ChEBI" id="CHEBI:59789"/>
    </ligand>
</feature>
<keyword evidence="3 7" id="KW-0489">Methyltransferase</keyword>
<comment type="caution">
    <text evidence="10">The sequence shown here is derived from an EMBL/GenBank/DDBJ whole genome shotgun (WGS) entry which is preliminary data.</text>
</comment>
<dbReference type="InterPro" id="IPR011530">
    <property type="entry name" value="rRNA_adenine_dimethylase"/>
</dbReference>
<evidence type="ECO:0000256" key="6">
    <source>
        <dbReference type="ARBA" id="ARBA00022884"/>
    </source>
</evidence>
<keyword evidence="5 7" id="KW-0949">S-adenosyl-L-methionine</keyword>
<accession>A0A4Z0WHW8</accession>
<feature type="binding site" evidence="7 8">
    <location>
        <position position="60"/>
    </location>
    <ligand>
        <name>S-adenosyl-L-methionine</name>
        <dbReference type="ChEBI" id="CHEBI:59789"/>
    </ligand>
</feature>
<dbReference type="EC" id="2.1.1.182" evidence="7"/>
<dbReference type="PROSITE" id="PS01131">
    <property type="entry name" value="RRNA_A_DIMETH"/>
    <property type="match status" value="1"/>
</dbReference>
<comment type="subcellular location">
    <subcellularLocation>
        <location evidence="7">Cytoplasm</location>
    </subcellularLocation>
</comment>
<feature type="binding site" evidence="7 8">
    <location>
        <position position="12"/>
    </location>
    <ligand>
        <name>S-adenosyl-L-methionine</name>
        <dbReference type="ChEBI" id="CHEBI:59789"/>
    </ligand>
</feature>
<dbReference type="PANTHER" id="PTHR11727:SF7">
    <property type="entry name" value="DIMETHYLADENOSINE TRANSFERASE-RELATED"/>
    <property type="match status" value="1"/>
</dbReference>
<dbReference type="GO" id="GO:0052908">
    <property type="term" value="F:16S rRNA (adenine(1518)-N(6)/adenine(1519)-N(6))-dimethyltransferase activity"/>
    <property type="evidence" value="ECO:0007669"/>
    <property type="project" value="UniProtKB-EC"/>
</dbReference>
<dbReference type="PROSITE" id="PS51689">
    <property type="entry name" value="SAM_RNA_A_N6_MT"/>
    <property type="match status" value="1"/>
</dbReference>
<organism evidence="10 11">
    <name type="scientific">Natronospirillum operosum</name>
    <dbReference type="NCBI Taxonomy" id="2759953"/>
    <lineage>
        <taxon>Bacteria</taxon>
        <taxon>Pseudomonadati</taxon>
        <taxon>Pseudomonadota</taxon>
        <taxon>Gammaproteobacteria</taxon>
        <taxon>Oceanospirillales</taxon>
        <taxon>Natronospirillaceae</taxon>
        <taxon>Natronospirillum</taxon>
    </lineage>
</organism>
<evidence type="ECO:0000256" key="1">
    <source>
        <dbReference type="ARBA" id="ARBA00022490"/>
    </source>
</evidence>
<dbReference type="GO" id="GO:0005829">
    <property type="term" value="C:cytosol"/>
    <property type="evidence" value="ECO:0007669"/>
    <property type="project" value="TreeGrafter"/>
</dbReference>
<evidence type="ECO:0000313" key="10">
    <source>
        <dbReference type="EMBL" id="TGG94953.1"/>
    </source>
</evidence>
<dbReference type="FunFam" id="3.40.50.150:FF:000023">
    <property type="entry name" value="Ribosomal RNA small subunit methyltransferase A"/>
    <property type="match status" value="1"/>
</dbReference>
<proteinExistence type="inferred from homology"/>
<dbReference type="SMART" id="SM00650">
    <property type="entry name" value="rADc"/>
    <property type="match status" value="1"/>
</dbReference>
<dbReference type="OrthoDB" id="9814755at2"/>
<keyword evidence="6 7" id="KW-0694">RNA-binding</keyword>
<dbReference type="InterPro" id="IPR029063">
    <property type="entry name" value="SAM-dependent_MTases_sf"/>
</dbReference>
<dbReference type="InterPro" id="IPR020596">
    <property type="entry name" value="rRNA_Ade_Mease_Trfase_CS"/>
</dbReference>
<keyword evidence="2 7" id="KW-0698">rRNA processing</keyword>
<reference evidence="10 11" key="1">
    <citation type="submission" date="2019-04" db="EMBL/GenBank/DDBJ databases">
        <title>Natronospirillum operosus gen. nov., sp. nov., a haloalkaliphilic satellite isolated from decaying biomass of laboratory culture of cyanobacterium Geitlerinema sp. and proposal of Natronospirillaceae fam. nov. and Saccharospirillaceae fam. nov.</title>
        <authorList>
            <person name="Kevbrin V."/>
            <person name="Boltyanskaya Y."/>
            <person name="Koziaeva V."/>
            <person name="Grouzdev D.S."/>
            <person name="Park M."/>
            <person name="Cho J."/>
        </authorList>
    </citation>
    <scope>NUCLEOTIDE SEQUENCE [LARGE SCALE GENOMIC DNA]</scope>
    <source>
        <strain evidence="10 11">G-116</strain>
    </source>
</reference>
<dbReference type="InterPro" id="IPR020598">
    <property type="entry name" value="rRNA_Ade_methylase_Trfase_N"/>
</dbReference>
<name>A0A4Z0WHW8_9GAMM</name>
<dbReference type="NCBIfam" id="TIGR00755">
    <property type="entry name" value="ksgA"/>
    <property type="match status" value="1"/>
</dbReference>
<comment type="function">
    <text evidence="7">Specifically dimethylates two adjacent adenosines (A1518 and A1519) in the loop of a conserved hairpin near the 3'-end of 16S rRNA in the 30S particle. May play a critical role in biogenesis of 30S subunits.</text>
</comment>
<dbReference type="InterPro" id="IPR001737">
    <property type="entry name" value="KsgA/Erm"/>
</dbReference>
<dbReference type="HAMAP" id="MF_00607">
    <property type="entry name" value="16SrRNA_methyltr_A"/>
    <property type="match status" value="1"/>
</dbReference>
<dbReference type="RefSeq" id="WP_135480216.1">
    <property type="nucleotide sequence ID" value="NZ_SRMF01000001.1"/>
</dbReference>
<dbReference type="Proteomes" id="UP000297475">
    <property type="component" value="Unassembled WGS sequence"/>
</dbReference>
<dbReference type="Gene3D" id="1.10.8.100">
    <property type="entry name" value="Ribosomal RNA adenine dimethylase-like, domain 2"/>
    <property type="match status" value="1"/>
</dbReference>
<dbReference type="Gene3D" id="3.40.50.150">
    <property type="entry name" value="Vaccinia Virus protein VP39"/>
    <property type="match status" value="1"/>
</dbReference>
<protein>
    <recommendedName>
        <fullName evidence="7">Ribosomal RNA small subunit methyltransferase A</fullName>
        <ecNumber evidence="7">2.1.1.182</ecNumber>
    </recommendedName>
    <alternativeName>
        <fullName evidence="7">16S rRNA (adenine(1518)-N(6)/adenine(1519)-N(6))-dimethyltransferase</fullName>
    </alternativeName>
    <alternativeName>
        <fullName evidence="7">16S rRNA dimethyladenosine transferase</fullName>
    </alternativeName>
    <alternativeName>
        <fullName evidence="7">16S rRNA dimethylase</fullName>
    </alternativeName>
    <alternativeName>
        <fullName evidence="7">S-adenosylmethionine-6-N', N'-adenosyl(rRNA) dimethyltransferase</fullName>
    </alternativeName>
</protein>
<comment type="catalytic activity">
    <reaction evidence="7">
        <text>adenosine(1518)/adenosine(1519) in 16S rRNA + 4 S-adenosyl-L-methionine = N(6)-dimethyladenosine(1518)/N(6)-dimethyladenosine(1519) in 16S rRNA + 4 S-adenosyl-L-homocysteine + 4 H(+)</text>
        <dbReference type="Rhea" id="RHEA:19609"/>
        <dbReference type="Rhea" id="RHEA-COMP:10232"/>
        <dbReference type="Rhea" id="RHEA-COMP:10233"/>
        <dbReference type="ChEBI" id="CHEBI:15378"/>
        <dbReference type="ChEBI" id="CHEBI:57856"/>
        <dbReference type="ChEBI" id="CHEBI:59789"/>
        <dbReference type="ChEBI" id="CHEBI:74411"/>
        <dbReference type="ChEBI" id="CHEBI:74493"/>
        <dbReference type="EC" id="2.1.1.182"/>
    </reaction>
</comment>
<keyword evidence="11" id="KW-1185">Reference proteome</keyword>
<evidence type="ECO:0000256" key="8">
    <source>
        <dbReference type="PROSITE-ProRule" id="PRU01026"/>
    </source>
</evidence>
<dbReference type="GO" id="GO:0003723">
    <property type="term" value="F:RNA binding"/>
    <property type="evidence" value="ECO:0007669"/>
    <property type="project" value="UniProtKB-UniRule"/>
</dbReference>
<dbReference type="InterPro" id="IPR023165">
    <property type="entry name" value="rRNA_Ade_diMease-like_C"/>
</dbReference>
<keyword evidence="1 7" id="KW-0963">Cytoplasm</keyword>
<feature type="binding site" evidence="7 8">
    <location>
        <position position="108"/>
    </location>
    <ligand>
        <name>S-adenosyl-L-methionine</name>
        <dbReference type="ChEBI" id="CHEBI:59789"/>
    </ligand>
</feature>
<evidence type="ECO:0000256" key="7">
    <source>
        <dbReference type="HAMAP-Rule" id="MF_00607"/>
    </source>
</evidence>
<dbReference type="EMBL" id="SRMF01000001">
    <property type="protein sequence ID" value="TGG94953.1"/>
    <property type="molecule type" value="Genomic_DNA"/>
</dbReference>
<evidence type="ECO:0000256" key="4">
    <source>
        <dbReference type="ARBA" id="ARBA00022679"/>
    </source>
</evidence>
<dbReference type="SUPFAM" id="SSF53335">
    <property type="entry name" value="S-adenosyl-L-methionine-dependent methyltransferases"/>
    <property type="match status" value="1"/>
</dbReference>
<dbReference type="CDD" id="cd02440">
    <property type="entry name" value="AdoMet_MTases"/>
    <property type="match status" value="1"/>
</dbReference>
<dbReference type="FunFam" id="1.10.8.100:FF:000001">
    <property type="entry name" value="Ribosomal RNA small subunit methyltransferase A"/>
    <property type="match status" value="1"/>
</dbReference>
<evidence type="ECO:0000256" key="5">
    <source>
        <dbReference type="ARBA" id="ARBA00022691"/>
    </source>
</evidence>
<gene>
    <name evidence="7 10" type="primary">rsmA</name>
    <name evidence="7" type="synonym">ksgA</name>
    <name evidence="10" type="ORF">E4656_00540</name>
</gene>
<evidence type="ECO:0000256" key="2">
    <source>
        <dbReference type="ARBA" id="ARBA00022552"/>
    </source>
</evidence>
<dbReference type="Pfam" id="PF00398">
    <property type="entry name" value="RrnaAD"/>
    <property type="match status" value="1"/>
</dbReference>
<feature type="binding site" evidence="7 8">
    <location>
        <position position="39"/>
    </location>
    <ligand>
        <name>S-adenosyl-L-methionine</name>
        <dbReference type="ChEBI" id="CHEBI:59789"/>
    </ligand>
</feature>
<dbReference type="PANTHER" id="PTHR11727">
    <property type="entry name" value="DIMETHYLADENOSINE TRANSFERASE"/>
    <property type="match status" value="1"/>
</dbReference>
<feature type="domain" description="Ribosomal RNA adenine methylase transferase N-terminal" evidence="9">
    <location>
        <begin position="19"/>
        <end position="193"/>
    </location>
</feature>
<feature type="binding site" evidence="7 8">
    <location>
        <position position="14"/>
    </location>
    <ligand>
        <name>S-adenosyl-L-methionine</name>
        <dbReference type="ChEBI" id="CHEBI:59789"/>
    </ligand>
</feature>
<evidence type="ECO:0000313" key="11">
    <source>
        <dbReference type="Proteomes" id="UP000297475"/>
    </source>
</evidence>
<dbReference type="AlphaFoldDB" id="A0A4Z0WHW8"/>